<dbReference type="PANTHER" id="PTHR30327">
    <property type="entry name" value="UNCHARACTERIZED PROTEIN YQGE"/>
    <property type="match status" value="1"/>
</dbReference>
<dbReference type="SUPFAM" id="SSF143456">
    <property type="entry name" value="VC0467-like"/>
    <property type="match status" value="1"/>
</dbReference>
<dbReference type="HAMAP" id="MF_00758">
    <property type="entry name" value="UPF0301"/>
    <property type="match status" value="1"/>
</dbReference>
<proteinExistence type="inferred from homology"/>
<keyword evidence="4" id="KW-1185">Reference proteome</keyword>
<protein>
    <recommendedName>
        <fullName evidence="2">UPF0301 protein SAMN05660686_02986</fullName>
    </recommendedName>
</protein>
<name>A0A8G2BJ23_9PROT</name>
<evidence type="ECO:0000256" key="1">
    <source>
        <dbReference type="ARBA" id="ARBA00009600"/>
    </source>
</evidence>
<dbReference type="Gene3D" id="3.40.1740.10">
    <property type="entry name" value="VC0467-like"/>
    <property type="match status" value="1"/>
</dbReference>
<dbReference type="OrthoDB" id="9807486at2"/>
<evidence type="ECO:0000313" key="4">
    <source>
        <dbReference type="Proteomes" id="UP000198615"/>
    </source>
</evidence>
<dbReference type="InterPro" id="IPR003774">
    <property type="entry name" value="AlgH-like"/>
</dbReference>
<dbReference type="RefSeq" id="WP_038013828.1">
    <property type="nucleotide sequence ID" value="NZ_FNBW01000008.1"/>
</dbReference>
<accession>A0A8G2BJ23</accession>
<dbReference type="Proteomes" id="UP000198615">
    <property type="component" value="Unassembled WGS sequence"/>
</dbReference>
<dbReference type="Pfam" id="PF02622">
    <property type="entry name" value="DUF179"/>
    <property type="match status" value="1"/>
</dbReference>
<gene>
    <name evidence="3" type="ORF">SAMN05660686_02986</name>
</gene>
<evidence type="ECO:0000313" key="3">
    <source>
        <dbReference type="EMBL" id="SDF98135.1"/>
    </source>
</evidence>
<organism evidence="3 4">
    <name type="scientific">Thalassobaculum litoreum DSM 18839</name>
    <dbReference type="NCBI Taxonomy" id="1123362"/>
    <lineage>
        <taxon>Bacteria</taxon>
        <taxon>Pseudomonadati</taxon>
        <taxon>Pseudomonadota</taxon>
        <taxon>Alphaproteobacteria</taxon>
        <taxon>Rhodospirillales</taxon>
        <taxon>Thalassobaculaceae</taxon>
        <taxon>Thalassobaculum</taxon>
    </lineage>
</organism>
<reference evidence="3 4" key="1">
    <citation type="submission" date="2016-10" db="EMBL/GenBank/DDBJ databases">
        <authorList>
            <person name="Varghese N."/>
            <person name="Submissions S."/>
        </authorList>
    </citation>
    <scope>NUCLEOTIDE SEQUENCE [LARGE SCALE GENOMIC DNA]</scope>
    <source>
        <strain evidence="3 4">DSM 18839</strain>
    </source>
</reference>
<comment type="caution">
    <text evidence="3">The sequence shown here is derived from an EMBL/GenBank/DDBJ whole genome shotgun (WGS) entry which is preliminary data.</text>
</comment>
<comment type="similarity">
    <text evidence="1 2">Belongs to the UPF0301 (AlgH) family.</text>
</comment>
<dbReference type="NCBIfam" id="NF001268">
    <property type="entry name" value="PRK00228.1-4"/>
    <property type="match status" value="1"/>
</dbReference>
<sequence>MDPDDFIQSDETKDEAEGYLTGQLLIAMPAMRDPRFTRTVIYMCAHNDQGAMGLVINRLVGSIKFADLLEELELESAPVDASHYPTIHFGGPVETGRGFVLHSDDYLRDDSMPLEDGLALTATVDILRDIALGSGPRRAILALGYAGWGPGQLDGELQENSWLSVESDPDLLFGAALDDKWDRALAKLGISASLLSTDAGHA</sequence>
<dbReference type="AlphaFoldDB" id="A0A8G2BJ23"/>
<dbReference type="PANTHER" id="PTHR30327:SF1">
    <property type="entry name" value="UPF0301 PROTEIN YQGE"/>
    <property type="match status" value="1"/>
</dbReference>
<dbReference type="GO" id="GO:0005829">
    <property type="term" value="C:cytosol"/>
    <property type="evidence" value="ECO:0007669"/>
    <property type="project" value="TreeGrafter"/>
</dbReference>
<dbReference type="EMBL" id="FNBW01000008">
    <property type="protein sequence ID" value="SDF98135.1"/>
    <property type="molecule type" value="Genomic_DNA"/>
</dbReference>
<evidence type="ECO:0000256" key="2">
    <source>
        <dbReference type="HAMAP-Rule" id="MF_00758"/>
    </source>
</evidence>